<dbReference type="EMBL" id="PSQE01000003">
    <property type="protein sequence ID" value="RHN67487.1"/>
    <property type="molecule type" value="Genomic_DNA"/>
</dbReference>
<evidence type="ECO:0000313" key="4">
    <source>
        <dbReference type="EnsemblPlants" id="KEH34117"/>
    </source>
</evidence>
<reference evidence="4" key="3">
    <citation type="submission" date="2015-04" db="UniProtKB">
        <authorList>
            <consortium name="EnsemblPlants"/>
        </authorList>
    </citation>
    <scope>IDENTIFICATION</scope>
    <source>
        <strain evidence="4">cv. Jemalong A17</strain>
    </source>
</reference>
<dbReference type="Proteomes" id="UP000265566">
    <property type="component" value="Chromosome 3"/>
</dbReference>
<dbReference type="EnsemblPlants" id="KEH34117">
    <property type="protein sequence ID" value="KEH34117"/>
    <property type="gene ID" value="MTR_3g461460"/>
</dbReference>
<dbReference type="HOGENOM" id="CLU_2018610_0_0_1"/>
<dbReference type="Pfam" id="PF23247">
    <property type="entry name" value="LRR_RPS2"/>
    <property type="match status" value="1"/>
</dbReference>
<evidence type="ECO:0000313" key="3">
    <source>
        <dbReference type="EMBL" id="RHN67487.1"/>
    </source>
</evidence>
<keyword evidence="5" id="KW-1185">Reference proteome</keyword>
<reference evidence="2 5" key="2">
    <citation type="journal article" date="2014" name="BMC Genomics">
        <title>An improved genome release (version Mt4.0) for the model legume Medicago truncatula.</title>
        <authorList>
            <person name="Tang H."/>
            <person name="Krishnakumar V."/>
            <person name="Bidwell S."/>
            <person name="Rosen B."/>
            <person name="Chan A."/>
            <person name="Zhou S."/>
            <person name="Gentzbittel L."/>
            <person name="Childs K.L."/>
            <person name="Yandell M."/>
            <person name="Gundlach H."/>
            <person name="Mayer K.F."/>
            <person name="Schwartz D.C."/>
            <person name="Town C.D."/>
        </authorList>
    </citation>
    <scope>GENOME REANNOTATION</scope>
    <source>
        <strain evidence="2">A17</strain>
        <strain evidence="4 5">cv. Jemalong A17</strain>
    </source>
</reference>
<protein>
    <recommendedName>
        <fullName evidence="1">Disease resistance protein At4g27190-like leucine-rich repeats domain-containing protein</fullName>
    </recommendedName>
</protein>
<evidence type="ECO:0000313" key="5">
    <source>
        <dbReference type="Proteomes" id="UP000002051"/>
    </source>
</evidence>
<gene>
    <name evidence="2" type="ordered locus">MTR_3g461460</name>
    <name evidence="3" type="ORF">MtrunA17_Chr3g0103241</name>
</gene>
<evidence type="ECO:0000313" key="2">
    <source>
        <dbReference type="EMBL" id="KEH34117.1"/>
    </source>
</evidence>
<proteinExistence type="predicted"/>
<name>A0A072UWW8_MEDTR</name>
<dbReference type="Gramene" id="rna15680">
    <property type="protein sequence ID" value="RHN67487.1"/>
    <property type="gene ID" value="gene15680"/>
</dbReference>
<reference evidence="2 5" key="1">
    <citation type="journal article" date="2011" name="Nature">
        <title>The Medicago genome provides insight into the evolution of rhizobial symbioses.</title>
        <authorList>
            <person name="Young N.D."/>
            <person name="Debelle F."/>
            <person name="Oldroyd G.E."/>
            <person name="Geurts R."/>
            <person name="Cannon S.B."/>
            <person name="Udvardi M.K."/>
            <person name="Benedito V.A."/>
            <person name="Mayer K.F."/>
            <person name="Gouzy J."/>
            <person name="Schoof H."/>
            <person name="Van de Peer Y."/>
            <person name="Proost S."/>
            <person name="Cook D.R."/>
            <person name="Meyers B.C."/>
            <person name="Spannagl M."/>
            <person name="Cheung F."/>
            <person name="De Mita S."/>
            <person name="Krishnakumar V."/>
            <person name="Gundlach H."/>
            <person name="Zhou S."/>
            <person name="Mudge J."/>
            <person name="Bharti A.K."/>
            <person name="Murray J.D."/>
            <person name="Naoumkina M.A."/>
            <person name="Rosen B."/>
            <person name="Silverstein K.A."/>
            <person name="Tang H."/>
            <person name="Rombauts S."/>
            <person name="Zhao P.X."/>
            <person name="Zhou P."/>
            <person name="Barbe V."/>
            <person name="Bardou P."/>
            <person name="Bechner M."/>
            <person name="Bellec A."/>
            <person name="Berger A."/>
            <person name="Berges H."/>
            <person name="Bidwell S."/>
            <person name="Bisseling T."/>
            <person name="Choisne N."/>
            <person name="Couloux A."/>
            <person name="Denny R."/>
            <person name="Deshpande S."/>
            <person name="Dai X."/>
            <person name="Doyle J.J."/>
            <person name="Dudez A.M."/>
            <person name="Farmer A.D."/>
            <person name="Fouteau S."/>
            <person name="Franken C."/>
            <person name="Gibelin C."/>
            <person name="Gish J."/>
            <person name="Goldstein S."/>
            <person name="Gonzalez A.J."/>
            <person name="Green P.J."/>
            <person name="Hallab A."/>
            <person name="Hartog M."/>
            <person name="Hua A."/>
            <person name="Humphray S.J."/>
            <person name="Jeong D.H."/>
            <person name="Jing Y."/>
            <person name="Jocker A."/>
            <person name="Kenton S.M."/>
            <person name="Kim D.J."/>
            <person name="Klee K."/>
            <person name="Lai H."/>
            <person name="Lang C."/>
            <person name="Lin S."/>
            <person name="Macmil S.L."/>
            <person name="Magdelenat G."/>
            <person name="Matthews L."/>
            <person name="McCorrison J."/>
            <person name="Monaghan E.L."/>
            <person name="Mun J.H."/>
            <person name="Najar F.Z."/>
            <person name="Nicholson C."/>
            <person name="Noirot C."/>
            <person name="O'Bleness M."/>
            <person name="Paule C.R."/>
            <person name="Poulain J."/>
            <person name="Prion F."/>
            <person name="Qin B."/>
            <person name="Qu C."/>
            <person name="Retzel E.F."/>
            <person name="Riddle C."/>
            <person name="Sallet E."/>
            <person name="Samain S."/>
            <person name="Samson N."/>
            <person name="Sanders I."/>
            <person name="Saurat O."/>
            <person name="Scarpelli C."/>
            <person name="Schiex T."/>
            <person name="Segurens B."/>
            <person name="Severin A.J."/>
            <person name="Sherrier D.J."/>
            <person name="Shi R."/>
            <person name="Sims S."/>
            <person name="Singer S.R."/>
            <person name="Sinharoy S."/>
            <person name="Sterck L."/>
            <person name="Viollet A."/>
            <person name="Wang B.B."/>
            <person name="Wang K."/>
            <person name="Wang M."/>
            <person name="Wang X."/>
            <person name="Warfsmann J."/>
            <person name="Weissenbach J."/>
            <person name="White D.D."/>
            <person name="White J.D."/>
            <person name="Wiley G.B."/>
            <person name="Wincker P."/>
            <person name="Xing Y."/>
            <person name="Yang L."/>
            <person name="Yao Z."/>
            <person name="Ying F."/>
            <person name="Zhai J."/>
            <person name="Zhou L."/>
            <person name="Zuber A."/>
            <person name="Denarie J."/>
            <person name="Dixon R.A."/>
            <person name="May G.D."/>
            <person name="Schwartz D.C."/>
            <person name="Rogers J."/>
            <person name="Quetier F."/>
            <person name="Town C.D."/>
            <person name="Roe B.A."/>
        </authorList>
    </citation>
    <scope>NUCLEOTIDE SEQUENCE [LARGE SCALE GENOMIC DNA]</scope>
    <source>
        <strain evidence="2">A17</strain>
        <strain evidence="4 5">cv. Jemalong A17</strain>
    </source>
</reference>
<evidence type="ECO:0000259" key="1">
    <source>
        <dbReference type="Pfam" id="PF23247"/>
    </source>
</evidence>
<dbReference type="EMBL" id="CM001219">
    <property type="protein sequence ID" value="KEH34117.1"/>
    <property type="molecule type" value="Genomic_DNA"/>
</dbReference>
<accession>A0A072UWW8</accession>
<dbReference type="AlphaFoldDB" id="A0A072UWW8"/>
<sequence length="123" mass="13967">MKAHRSLPELKDLTIYEFHELEEIIAENGELVQLSNSEVCIPKLERIEVSFCHNLRSLFSVAMVRMPLQLCALDISNATQLEEVFSHASGDNSNNVSEIMETVECLSHSKLSNLHLQRQCNKV</sequence>
<reference evidence="3" key="4">
    <citation type="journal article" date="2018" name="Nat. Plants">
        <title>Whole-genome landscape of Medicago truncatula symbiotic genes.</title>
        <authorList>
            <person name="Pecrix Y."/>
            <person name="Gamas P."/>
            <person name="Carrere S."/>
        </authorList>
    </citation>
    <scope>NUCLEOTIDE SEQUENCE</scope>
    <source>
        <tissue evidence="3">Leaves</tissue>
    </source>
</reference>
<feature type="domain" description="Disease resistance protein At4g27190-like leucine-rich repeats" evidence="1">
    <location>
        <begin position="33"/>
        <end position="117"/>
    </location>
</feature>
<dbReference type="InterPro" id="IPR057135">
    <property type="entry name" value="At4g27190-like_LRR"/>
</dbReference>
<organism evidence="2 5">
    <name type="scientific">Medicago truncatula</name>
    <name type="common">Barrel medic</name>
    <name type="synonym">Medicago tribuloides</name>
    <dbReference type="NCBI Taxonomy" id="3880"/>
    <lineage>
        <taxon>Eukaryota</taxon>
        <taxon>Viridiplantae</taxon>
        <taxon>Streptophyta</taxon>
        <taxon>Embryophyta</taxon>
        <taxon>Tracheophyta</taxon>
        <taxon>Spermatophyta</taxon>
        <taxon>Magnoliopsida</taxon>
        <taxon>eudicotyledons</taxon>
        <taxon>Gunneridae</taxon>
        <taxon>Pentapetalae</taxon>
        <taxon>rosids</taxon>
        <taxon>fabids</taxon>
        <taxon>Fabales</taxon>
        <taxon>Fabaceae</taxon>
        <taxon>Papilionoideae</taxon>
        <taxon>50 kb inversion clade</taxon>
        <taxon>NPAAA clade</taxon>
        <taxon>Hologalegina</taxon>
        <taxon>IRL clade</taxon>
        <taxon>Trifolieae</taxon>
        <taxon>Medicago</taxon>
    </lineage>
</organism>
<dbReference type="Proteomes" id="UP000002051">
    <property type="component" value="Chromosome 3"/>
</dbReference>